<dbReference type="PANTHER" id="PTHR33428">
    <property type="entry name" value="CHLOROPHYLLASE-2, CHLOROPLASTIC"/>
    <property type="match status" value="1"/>
</dbReference>
<dbReference type="AlphaFoldDB" id="A0A818ASY1"/>
<proteinExistence type="predicted"/>
<dbReference type="Proteomes" id="UP000663833">
    <property type="component" value="Unassembled WGS sequence"/>
</dbReference>
<keyword evidence="1" id="KW-0812">Transmembrane</keyword>
<feature type="transmembrane region" description="Helical" evidence="1">
    <location>
        <begin position="207"/>
        <end position="228"/>
    </location>
</feature>
<feature type="transmembrane region" description="Helical" evidence="1">
    <location>
        <begin position="133"/>
        <end position="162"/>
    </location>
</feature>
<organism evidence="2 4">
    <name type="scientific">Rotaria socialis</name>
    <dbReference type="NCBI Taxonomy" id="392032"/>
    <lineage>
        <taxon>Eukaryota</taxon>
        <taxon>Metazoa</taxon>
        <taxon>Spiralia</taxon>
        <taxon>Gnathifera</taxon>
        <taxon>Rotifera</taxon>
        <taxon>Eurotatoria</taxon>
        <taxon>Bdelloidea</taxon>
        <taxon>Philodinida</taxon>
        <taxon>Philodinidae</taxon>
        <taxon>Rotaria</taxon>
    </lineage>
</organism>
<dbReference type="SUPFAM" id="SSF53474">
    <property type="entry name" value="alpha/beta-Hydrolases"/>
    <property type="match status" value="1"/>
</dbReference>
<dbReference type="Gene3D" id="3.40.50.1820">
    <property type="entry name" value="alpha/beta hydrolase"/>
    <property type="match status" value="1"/>
</dbReference>
<evidence type="ECO:0000313" key="2">
    <source>
        <dbReference type="EMBL" id="CAF3404054.1"/>
    </source>
</evidence>
<comment type="caution">
    <text evidence="2">The sequence shown here is derived from an EMBL/GenBank/DDBJ whole genome shotgun (WGS) entry which is preliminary data.</text>
</comment>
<dbReference type="EMBL" id="CAJOBO010002071">
    <property type="protein sequence ID" value="CAF4429242.1"/>
    <property type="molecule type" value="Genomic_DNA"/>
</dbReference>
<dbReference type="InterPro" id="IPR029058">
    <property type="entry name" value="AB_hydrolase_fold"/>
</dbReference>
<feature type="transmembrane region" description="Helical" evidence="1">
    <location>
        <begin position="235"/>
        <end position="256"/>
    </location>
</feature>
<protein>
    <recommendedName>
        <fullName evidence="5">Alpha/beta hydrolase</fullName>
    </recommendedName>
</protein>
<accession>A0A818ASY1</accession>
<dbReference type="Proteomes" id="UP000663851">
    <property type="component" value="Unassembled WGS sequence"/>
</dbReference>
<dbReference type="PANTHER" id="PTHR33428:SF14">
    <property type="entry name" value="CARBOXYLESTERASE TYPE B DOMAIN-CONTAINING PROTEIN"/>
    <property type="match status" value="1"/>
</dbReference>
<reference evidence="2" key="1">
    <citation type="submission" date="2021-02" db="EMBL/GenBank/DDBJ databases">
        <authorList>
            <person name="Nowell W R."/>
        </authorList>
    </citation>
    <scope>NUCLEOTIDE SEQUENCE</scope>
</reference>
<gene>
    <name evidence="3" type="ORF">HFQ381_LOCUS22211</name>
    <name evidence="2" type="ORF">LUA448_LOCUS17871</name>
</gene>
<feature type="transmembrane region" description="Helical" evidence="1">
    <location>
        <begin position="28"/>
        <end position="48"/>
    </location>
</feature>
<name>A0A818ASY1_9BILA</name>
<feature type="transmembrane region" description="Helical" evidence="1">
    <location>
        <begin position="54"/>
        <end position="78"/>
    </location>
</feature>
<feature type="transmembrane region" description="Helical" evidence="1">
    <location>
        <begin position="99"/>
        <end position="121"/>
    </location>
</feature>
<evidence type="ECO:0008006" key="5">
    <source>
        <dbReference type="Google" id="ProtNLM"/>
    </source>
</evidence>
<keyword evidence="1" id="KW-0472">Membrane</keyword>
<feature type="transmembrane region" description="Helical" evidence="1">
    <location>
        <begin position="174"/>
        <end position="195"/>
    </location>
</feature>
<keyword evidence="1" id="KW-1133">Transmembrane helix</keyword>
<dbReference type="EMBL" id="CAJNYD010002211">
    <property type="protein sequence ID" value="CAF3404054.1"/>
    <property type="molecule type" value="Genomic_DNA"/>
</dbReference>
<evidence type="ECO:0000256" key="1">
    <source>
        <dbReference type="SAM" id="Phobius"/>
    </source>
</evidence>
<sequence>MLNKLIEVNIDDDERTARKKLSPMIKNILWVGICCLTLVLMITVLAIMRKLTLQLLLLIIISTVAIFCATSIFSVQLWQRSKKRNMESLKSNKKSVLDNIVNLTSTGLTVLTLLLSASVMSPLDLGYGSFANFVVFLIYMSTVIWIISFVMYILIITIVFFWKKSSSIHQQLSYGTVSFFVGSFLTCALFMLTVAMRTGSGPVGFGLGLALALSHVIFIGGIAAAIFYDTKRLKILFAALAIIGCVVVSLILWYYLNDGYATKINAITPTERFPHNLTHDPSLNGNYSYGFLTYGSGMDNRIDYGLKASIITPTIDLSSIITLSTFNKQNFQFDESTLPLNGRIWYPTNTSSGPYPIVLMVHGNHMSTGSSENGYEYLSTMLASQGFFTVSVDQNFLNLAPFYSSTEYGQMSKIKKYDVSFSRRPEFIARALILLETLKQLRLWNTQEKNQFYNQLDLSNIGLMGHSRGGETIVIAYVLNKLKFLPDYPGSISLSNYNFEIKALFSISGTDDGYTPLGYSLESHDVTMFGIHGIYDADLLSFSFQGKLKSLRFTSNSSIYNFKASLYVHQANHGQFNTKWGRYDLIPGVNQFINVRPLMKAEEQQHICKMYMAALMNIVLKNQTQYCILFEDYRSGLRYLPHTNYISTFQDSKEIIIADFENYDVTIGTIAGSKINAANLLLWGSVYVEVYRSAMLILQPMKDLIGKYAINLQNPVNGSSVRFMIGRTPEGLVDNLTVLLWYENETFDSHVVHVLPALSKHTYKLGSTEYVTAVQTVSFPLTSAFAGLEFVINETNAQFLIDNIVIAR</sequence>
<evidence type="ECO:0000313" key="3">
    <source>
        <dbReference type="EMBL" id="CAF4429242.1"/>
    </source>
</evidence>
<evidence type="ECO:0000313" key="4">
    <source>
        <dbReference type="Proteomes" id="UP000663833"/>
    </source>
</evidence>